<name>A0ABZ1D784_9TREE</name>
<evidence type="ECO:0000313" key="2">
    <source>
        <dbReference type="EMBL" id="WRT68826.1"/>
    </source>
</evidence>
<reference evidence="2 3" key="1">
    <citation type="submission" date="2024-01" db="EMBL/GenBank/DDBJ databases">
        <title>Comparative genomics of Cryptococcus and Kwoniella reveals pathogenesis evolution and contrasting modes of karyotype evolution via chromosome fusion or intercentromeric recombination.</title>
        <authorList>
            <person name="Coelho M.A."/>
            <person name="David-Palma M."/>
            <person name="Shea T."/>
            <person name="Bowers K."/>
            <person name="McGinley-Smith S."/>
            <person name="Mohammad A.W."/>
            <person name="Gnirke A."/>
            <person name="Yurkov A.M."/>
            <person name="Nowrousian M."/>
            <person name="Sun S."/>
            <person name="Cuomo C.A."/>
            <person name="Heitman J."/>
        </authorList>
    </citation>
    <scope>NUCLEOTIDE SEQUENCE [LARGE SCALE GENOMIC DNA]</scope>
    <source>
        <strain evidence="2">CBS 11374</strain>
    </source>
</reference>
<feature type="compositionally biased region" description="Low complexity" evidence="1">
    <location>
        <begin position="66"/>
        <end position="110"/>
    </location>
</feature>
<organism evidence="2 3">
    <name type="scientific">Kwoniella shivajii</name>
    <dbReference type="NCBI Taxonomy" id="564305"/>
    <lineage>
        <taxon>Eukaryota</taxon>
        <taxon>Fungi</taxon>
        <taxon>Dikarya</taxon>
        <taxon>Basidiomycota</taxon>
        <taxon>Agaricomycotina</taxon>
        <taxon>Tremellomycetes</taxon>
        <taxon>Tremellales</taxon>
        <taxon>Cryptococcaceae</taxon>
        <taxon>Kwoniella</taxon>
    </lineage>
</organism>
<feature type="compositionally biased region" description="Basic and acidic residues" evidence="1">
    <location>
        <begin position="118"/>
        <end position="144"/>
    </location>
</feature>
<feature type="region of interest" description="Disordered" evidence="1">
    <location>
        <begin position="24"/>
        <end position="145"/>
    </location>
</feature>
<dbReference type="GeneID" id="87957936"/>
<evidence type="ECO:0000256" key="1">
    <source>
        <dbReference type="SAM" id="MobiDB-lite"/>
    </source>
</evidence>
<gene>
    <name evidence="2" type="ORF">IL334_005806</name>
</gene>
<feature type="region of interest" description="Disordered" evidence="1">
    <location>
        <begin position="189"/>
        <end position="221"/>
    </location>
</feature>
<dbReference type="Proteomes" id="UP001329825">
    <property type="component" value="Chromosome 8"/>
</dbReference>
<protein>
    <submittedName>
        <fullName evidence="2">Uncharacterized protein</fullName>
    </submittedName>
</protein>
<sequence>MPYIAPGSMQVQPIAVPISKVHQLAEGKVSSTSNDDVSTPKPSDSSSDLSQPTDLISTAESDSNGLSLDSLTSQLASSSIHSTSSTPPLEESSRSQHQSSPAASSVVSLPEQGDGYLDEVKTPKSDTSLKRLADDEEEEGKKVAGELQTQAAVTQEMENDALAAYRERLYAYTHSLWIQAKLSSSRAERRRQSVSIHGFTNKQSGMEKMAAKKALAKRLNG</sequence>
<proteinExistence type="predicted"/>
<dbReference type="RefSeq" id="XP_062793565.1">
    <property type="nucleotide sequence ID" value="XM_062937514.1"/>
</dbReference>
<evidence type="ECO:0000313" key="3">
    <source>
        <dbReference type="Proteomes" id="UP001329825"/>
    </source>
</evidence>
<accession>A0ABZ1D784</accession>
<feature type="compositionally biased region" description="Polar residues" evidence="1">
    <location>
        <begin position="193"/>
        <end position="204"/>
    </location>
</feature>
<keyword evidence="3" id="KW-1185">Reference proteome</keyword>
<dbReference type="EMBL" id="CP141888">
    <property type="protein sequence ID" value="WRT68826.1"/>
    <property type="molecule type" value="Genomic_DNA"/>
</dbReference>
<feature type="compositionally biased region" description="Polar residues" evidence="1">
    <location>
        <begin position="29"/>
        <end position="65"/>
    </location>
</feature>